<protein>
    <submittedName>
        <fullName evidence="1">Uncharacterized protein</fullName>
    </submittedName>
</protein>
<gene>
    <name evidence="1" type="ordered locus">Hoch_3709</name>
</gene>
<proteinExistence type="predicted"/>
<reference evidence="1 2" key="1">
    <citation type="journal article" date="2010" name="Stand. Genomic Sci.">
        <title>Complete genome sequence of Haliangium ochraceum type strain (SMP-2).</title>
        <authorList>
            <consortium name="US DOE Joint Genome Institute (JGI-PGF)"/>
            <person name="Ivanova N."/>
            <person name="Daum C."/>
            <person name="Lang E."/>
            <person name="Abt B."/>
            <person name="Kopitz M."/>
            <person name="Saunders E."/>
            <person name="Lapidus A."/>
            <person name="Lucas S."/>
            <person name="Glavina Del Rio T."/>
            <person name="Nolan M."/>
            <person name="Tice H."/>
            <person name="Copeland A."/>
            <person name="Cheng J.F."/>
            <person name="Chen F."/>
            <person name="Bruce D."/>
            <person name="Goodwin L."/>
            <person name="Pitluck S."/>
            <person name="Mavromatis K."/>
            <person name="Pati A."/>
            <person name="Mikhailova N."/>
            <person name="Chen A."/>
            <person name="Palaniappan K."/>
            <person name="Land M."/>
            <person name="Hauser L."/>
            <person name="Chang Y.J."/>
            <person name="Jeffries C.D."/>
            <person name="Detter J.C."/>
            <person name="Brettin T."/>
            <person name="Rohde M."/>
            <person name="Goker M."/>
            <person name="Bristow J."/>
            <person name="Markowitz V."/>
            <person name="Eisen J.A."/>
            <person name="Hugenholtz P."/>
            <person name="Kyrpides N.C."/>
            <person name="Klenk H.P."/>
        </authorList>
    </citation>
    <scope>NUCLEOTIDE SEQUENCE [LARGE SCALE GENOMIC DNA]</scope>
    <source>
        <strain evidence="2">DSM 14365 / CIP 107738 / JCM 11303 / AJ 13395 / SMP-2</strain>
    </source>
</reference>
<dbReference type="RefSeq" id="WP_012828808.1">
    <property type="nucleotide sequence ID" value="NC_013440.1"/>
</dbReference>
<dbReference type="KEGG" id="hoh:Hoch_3709"/>
<dbReference type="HOGENOM" id="CLU_1553145_0_0_7"/>
<evidence type="ECO:0000313" key="1">
    <source>
        <dbReference type="EMBL" id="ACY16209.1"/>
    </source>
</evidence>
<organism evidence="1 2">
    <name type="scientific">Haliangium ochraceum (strain DSM 14365 / JCM 11303 / SMP-2)</name>
    <dbReference type="NCBI Taxonomy" id="502025"/>
    <lineage>
        <taxon>Bacteria</taxon>
        <taxon>Pseudomonadati</taxon>
        <taxon>Myxococcota</taxon>
        <taxon>Polyangia</taxon>
        <taxon>Haliangiales</taxon>
        <taxon>Kofleriaceae</taxon>
        <taxon>Haliangium</taxon>
    </lineage>
</organism>
<name>D0LY59_HALO1</name>
<dbReference type="STRING" id="502025.Hoch_3709"/>
<accession>D0LY59</accession>
<dbReference type="EMBL" id="CP001804">
    <property type="protein sequence ID" value="ACY16209.1"/>
    <property type="molecule type" value="Genomic_DNA"/>
</dbReference>
<dbReference type="AlphaFoldDB" id="D0LY59"/>
<dbReference type="Proteomes" id="UP000001880">
    <property type="component" value="Chromosome"/>
</dbReference>
<sequence>MRTTVFARPSAPRPHEARVSVARARSRGIGSASLLALALGALGACLGTGGGRCIDDADCSSGACARTGECSPQLSSVRIRWTVAGQPADDESCAAHPWLYLSFADPRLGDELRYQPIRCSLGQIYYDRLPERMDLVTLGKDGGRFGDTYQATIRPPENELDFDLRAQAAPVD</sequence>
<keyword evidence="2" id="KW-1185">Reference proteome</keyword>
<evidence type="ECO:0000313" key="2">
    <source>
        <dbReference type="Proteomes" id="UP000001880"/>
    </source>
</evidence>